<dbReference type="EMBL" id="PJBV01000014">
    <property type="protein sequence ID" value="PKH41952.1"/>
    <property type="molecule type" value="Genomic_DNA"/>
</dbReference>
<sequence length="178" mass="18778">MNTLLVHESHWGNTRAIGEAIAEGIASTHGGPVTILDVGEAPSPLPTGVDLLVVGGPTHAFSMSRSSTRRDARTQGAEAGHQLKGIREWLDALPPPTTSPDVATFDTRVTQVRMLPGSAARAAGRLAERHHVGKVVATESFFVQDSAGPLVDGELDRARAWGRDLAAGHADRVRLLSS</sequence>
<evidence type="ECO:0000313" key="2">
    <source>
        <dbReference type="EMBL" id="SFB26457.1"/>
    </source>
</evidence>
<dbReference type="RefSeq" id="WP_091199294.1">
    <property type="nucleotide sequence ID" value="NZ_FOKC01000006.1"/>
</dbReference>
<dbReference type="OrthoDB" id="3253043at2"/>
<organism evidence="2 3">
    <name type="scientific">Nocardioides alpinus</name>
    <dbReference type="NCBI Taxonomy" id="748909"/>
    <lineage>
        <taxon>Bacteria</taxon>
        <taxon>Bacillati</taxon>
        <taxon>Actinomycetota</taxon>
        <taxon>Actinomycetes</taxon>
        <taxon>Propionibacteriales</taxon>
        <taxon>Nocardioidaceae</taxon>
        <taxon>Nocardioides</taxon>
    </lineage>
</organism>
<dbReference type="AlphaFoldDB" id="A0A1I0ZLW4"/>
<dbReference type="STRING" id="748909.SAMN05192575_10651"/>
<accession>A0A1I0ZLW4</accession>
<dbReference type="InterPro" id="IPR029039">
    <property type="entry name" value="Flavoprotein-like_sf"/>
</dbReference>
<proteinExistence type="predicted"/>
<name>A0A1I0ZLW4_9ACTN</name>
<dbReference type="SUPFAM" id="SSF52218">
    <property type="entry name" value="Flavoproteins"/>
    <property type="match status" value="1"/>
</dbReference>
<protein>
    <submittedName>
        <fullName evidence="1 2">Flavodoxin</fullName>
    </submittedName>
</protein>
<dbReference type="Proteomes" id="UP000233565">
    <property type="component" value="Unassembled WGS sequence"/>
</dbReference>
<dbReference type="EMBL" id="FOKC01000006">
    <property type="protein sequence ID" value="SFB26457.1"/>
    <property type="molecule type" value="Genomic_DNA"/>
</dbReference>
<reference evidence="1 4" key="2">
    <citation type="submission" date="2017-12" db="EMBL/GenBank/DDBJ databases">
        <title>Pharmacopeia of the Arctic Ocean.</title>
        <authorList>
            <person name="Collins E."/>
            <person name="Ducluzeau A.-L."/>
        </authorList>
    </citation>
    <scope>NUCLEOTIDE SEQUENCE [LARGE SCALE GENOMIC DNA]</scope>
    <source>
        <strain evidence="1 4">DSM 23325</strain>
    </source>
</reference>
<dbReference type="Gene3D" id="3.40.50.360">
    <property type="match status" value="1"/>
</dbReference>
<keyword evidence="4" id="KW-1185">Reference proteome</keyword>
<evidence type="ECO:0000313" key="3">
    <source>
        <dbReference type="Proteomes" id="UP000199113"/>
    </source>
</evidence>
<evidence type="ECO:0000313" key="1">
    <source>
        <dbReference type="EMBL" id="PKH41952.1"/>
    </source>
</evidence>
<dbReference type="Proteomes" id="UP000199113">
    <property type="component" value="Unassembled WGS sequence"/>
</dbReference>
<reference evidence="2" key="1">
    <citation type="submission" date="2016-10" db="EMBL/GenBank/DDBJ databases">
        <authorList>
            <person name="de Groot N.N."/>
        </authorList>
    </citation>
    <scope>NUCLEOTIDE SEQUENCE [LARGE SCALE GENOMIC DNA]</scope>
    <source>
        <strain evidence="2">CGMCC 1.10697</strain>
    </source>
</reference>
<evidence type="ECO:0000313" key="4">
    <source>
        <dbReference type="Proteomes" id="UP000233565"/>
    </source>
</evidence>
<gene>
    <name evidence="1" type="ORF">CXG46_08890</name>
    <name evidence="2" type="ORF">SAMN05192575_10651</name>
</gene>